<evidence type="ECO:0000256" key="1">
    <source>
        <dbReference type="ARBA" id="ARBA00004127"/>
    </source>
</evidence>
<evidence type="ECO:0000313" key="9">
    <source>
        <dbReference type="Proteomes" id="UP000464468"/>
    </source>
</evidence>
<reference evidence="8 9" key="1">
    <citation type="submission" date="2020-01" db="EMBL/GenBank/DDBJ databases">
        <title>Sphingomonas sp. C33 whole genome sequece.</title>
        <authorList>
            <person name="Park C."/>
        </authorList>
    </citation>
    <scope>NUCLEOTIDE SEQUENCE [LARGE SCALE GENOMIC DNA]</scope>
    <source>
        <strain evidence="8 9">C33</strain>
    </source>
</reference>
<dbReference type="Proteomes" id="UP000464468">
    <property type="component" value="Chromosome"/>
</dbReference>
<feature type="transmembrane region" description="Helical" evidence="6">
    <location>
        <begin position="395"/>
        <end position="413"/>
    </location>
</feature>
<evidence type="ECO:0000256" key="6">
    <source>
        <dbReference type="SAM" id="Phobius"/>
    </source>
</evidence>
<feature type="transmembrane region" description="Helical" evidence="6">
    <location>
        <begin position="362"/>
        <end position="383"/>
    </location>
</feature>
<feature type="transmembrane region" description="Helical" evidence="6">
    <location>
        <begin position="115"/>
        <end position="137"/>
    </location>
</feature>
<dbReference type="GO" id="GO:0003954">
    <property type="term" value="F:NADH dehydrogenase activity"/>
    <property type="evidence" value="ECO:0007669"/>
    <property type="project" value="TreeGrafter"/>
</dbReference>
<dbReference type="Pfam" id="PF00361">
    <property type="entry name" value="Proton_antipo_M"/>
    <property type="match status" value="1"/>
</dbReference>
<dbReference type="AlphaFoldDB" id="A0A7Z2NUM9"/>
<sequence length="469" mass="48057">MNWLLPISLLPLLAGLGALLRPAAGRPALTVMGWALWAGMATATGLGLAAGTGMIALDWLAFAITVLTLFVGAIVIGFSRRHMKADPRLHLYVFRIGLLIASVLIFVSARDLLSLALAWLASGWLLAALIGHVPGWVEAGAARRRALIAFAWGDAALVVALAILGLFAGGLSLDRALAAVPGLPAGVQAALAALLLVAAMARSAVPPFHKWLMGSMTAPTPVSALMHAGLVNAGGFLLIRFAPLLDAAPVVQWAAIAIGALGALFGTGVMIVRPDVKRALGGSTLAQMSFMIMTCGLGAYAAALWHLIAHGLFKAWLFLGAGSTIGRARPSQLAPLSVADTAIVTIAAAALAAVVIGRGLTATLPLPLLFALLTALASFAGLLRAPGRIGAQAMLALVSTGLVAAYLGGVHLVEALPGLPAARALPPLGLQLAVMLPFIAAWAWQAARLPLPTTLYIRMLNTGGPALIR</sequence>
<dbReference type="GO" id="GO:0016020">
    <property type="term" value="C:membrane"/>
    <property type="evidence" value="ECO:0007669"/>
    <property type="project" value="UniProtKB-SubCell"/>
</dbReference>
<dbReference type="GO" id="GO:0042773">
    <property type="term" value="P:ATP synthesis coupled electron transport"/>
    <property type="evidence" value="ECO:0007669"/>
    <property type="project" value="InterPro"/>
</dbReference>
<name>A0A7Z2NUM9_9SPHN</name>
<evidence type="ECO:0000256" key="2">
    <source>
        <dbReference type="ARBA" id="ARBA00022692"/>
    </source>
</evidence>
<feature type="transmembrane region" description="Helical" evidence="6">
    <location>
        <begin position="333"/>
        <end position="356"/>
    </location>
</feature>
<keyword evidence="3 6" id="KW-1133">Transmembrane helix</keyword>
<evidence type="ECO:0000256" key="4">
    <source>
        <dbReference type="ARBA" id="ARBA00023136"/>
    </source>
</evidence>
<feature type="transmembrane region" description="Helical" evidence="6">
    <location>
        <begin position="49"/>
        <end position="77"/>
    </location>
</feature>
<evidence type="ECO:0000259" key="7">
    <source>
        <dbReference type="Pfam" id="PF00361"/>
    </source>
</evidence>
<accession>A0A7Z2NUM9</accession>
<dbReference type="GO" id="GO:0008137">
    <property type="term" value="F:NADH dehydrogenase (ubiquinone) activity"/>
    <property type="evidence" value="ECO:0007669"/>
    <property type="project" value="InterPro"/>
</dbReference>
<organism evidence="8 9">
    <name type="scientific">Sphingomonas changnyeongensis</name>
    <dbReference type="NCBI Taxonomy" id="2698679"/>
    <lineage>
        <taxon>Bacteria</taxon>
        <taxon>Pseudomonadati</taxon>
        <taxon>Pseudomonadota</taxon>
        <taxon>Alphaproteobacteria</taxon>
        <taxon>Sphingomonadales</taxon>
        <taxon>Sphingomonadaceae</taxon>
        <taxon>Sphingomonas</taxon>
    </lineage>
</organism>
<keyword evidence="2 5" id="KW-0812">Transmembrane</keyword>
<dbReference type="GO" id="GO:0012505">
    <property type="term" value="C:endomembrane system"/>
    <property type="evidence" value="ECO:0007669"/>
    <property type="project" value="UniProtKB-SubCell"/>
</dbReference>
<dbReference type="KEGG" id="schy:GVO57_03915"/>
<feature type="transmembrane region" description="Helical" evidence="6">
    <location>
        <begin position="307"/>
        <end position="326"/>
    </location>
</feature>
<dbReference type="EMBL" id="CP047895">
    <property type="protein sequence ID" value="QHL90138.1"/>
    <property type="molecule type" value="Genomic_DNA"/>
</dbReference>
<dbReference type="PANTHER" id="PTHR42829:SF1">
    <property type="entry name" value="INORGANIC CARBON TRANSPORTER SUBUNIT DABB-RELATED"/>
    <property type="match status" value="1"/>
</dbReference>
<keyword evidence="4 6" id="KW-0472">Membrane</keyword>
<dbReference type="GO" id="GO:0015990">
    <property type="term" value="P:electron transport coupled proton transport"/>
    <property type="evidence" value="ECO:0007669"/>
    <property type="project" value="TreeGrafter"/>
</dbReference>
<feature type="domain" description="NADH:quinone oxidoreductase/Mrp antiporter transmembrane" evidence="7">
    <location>
        <begin position="109"/>
        <end position="332"/>
    </location>
</feature>
<protein>
    <submittedName>
        <fullName evidence="8">Oxidoreductase</fullName>
    </submittedName>
</protein>
<feature type="transmembrane region" description="Helical" evidence="6">
    <location>
        <begin position="425"/>
        <end position="444"/>
    </location>
</feature>
<dbReference type="RefSeq" id="WP_160592032.1">
    <property type="nucleotide sequence ID" value="NZ_CP047895.1"/>
</dbReference>
<dbReference type="PRINTS" id="PR01434">
    <property type="entry name" value="NADHDHGNASE5"/>
</dbReference>
<gene>
    <name evidence="8" type="ORF">GVO57_03915</name>
</gene>
<comment type="subcellular location">
    <subcellularLocation>
        <location evidence="1">Endomembrane system</location>
        <topology evidence="1">Multi-pass membrane protein</topology>
    </subcellularLocation>
    <subcellularLocation>
        <location evidence="5">Membrane</location>
        <topology evidence="5">Multi-pass membrane protein</topology>
    </subcellularLocation>
</comment>
<feature type="transmembrane region" description="Helical" evidence="6">
    <location>
        <begin position="250"/>
        <end position="272"/>
    </location>
</feature>
<proteinExistence type="predicted"/>
<dbReference type="InterPro" id="IPR003945">
    <property type="entry name" value="NU5C-like"/>
</dbReference>
<dbReference type="InterPro" id="IPR001750">
    <property type="entry name" value="ND/Mrp_TM"/>
</dbReference>
<evidence type="ECO:0000313" key="8">
    <source>
        <dbReference type="EMBL" id="QHL90138.1"/>
    </source>
</evidence>
<dbReference type="PANTHER" id="PTHR42829">
    <property type="entry name" value="NADH-UBIQUINONE OXIDOREDUCTASE CHAIN 5"/>
    <property type="match status" value="1"/>
</dbReference>
<feature type="transmembrane region" description="Helical" evidence="6">
    <location>
        <begin position="279"/>
        <end position="301"/>
    </location>
</feature>
<evidence type="ECO:0000256" key="5">
    <source>
        <dbReference type="RuleBase" id="RU000320"/>
    </source>
</evidence>
<keyword evidence="9" id="KW-1185">Reference proteome</keyword>
<feature type="transmembrane region" description="Helical" evidence="6">
    <location>
        <begin position="89"/>
        <end position="109"/>
    </location>
</feature>
<feature type="transmembrane region" description="Helical" evidence="6">
    <location>
        <begin position="183"/>
        <end position="201"/>
    </location>
</feature>
<feature type="transmembrane region" description="Helical" evidence="6">
    <location>
        <begin position="149"/>
        <end position="171"/>
    </location>
</feature>
<evidence type="ECO:0000256" key="3">
    <source>
        <dbReference type="ARBA" id="ARBA00022989"/>
    </source>
</evidence>